<organism evidence="2">
    <name type="scientific">Roseihalotalea indica</name>
    <dbReference type="NCBI Taxonomy" id="2867963"/>
    <lineage>
        <taxon>Bacteria</taxon>
        <taxon>Pseudomonadati</taxon>
        <taxon>Bacteroidota</taxon>
        <taxon>Cytophagia</taxon>
        <taxon>Cytophagales</taxon>
        <taxon>Catalimonadaceae</taxon>
        <taxon>Roseihalotalea</taxon>
    </lineage>
</organism>
<accession>A0AA49GTB1</accession>
<gene>
    <name evidence="2" type="ORF">K4G66_07755</name>
</gene>
<reference evidence="2" key="1">
    <citation type="journal article" date="2023" name="Comput. Struct. Biotechnol. J.">
        <title>Discovery of a novel marine Bacteroidetes with a rich repertoire of carbohydrate-active enzymes.</title>
        <authorList>
            <person name="Chen B."/>
            <person name="Liu G."/>
            <person name="Chen Q."/>
            <person name="Wang H."/>
            <person name="Liu L."/>
            <person name="Tang K."/>
        </authorList>
    </citation>
    <scope>NUCLEOTIDE SEQUENCE</scope>
    <source>
        <strain evidence="2">TK19036</strain>
    </source>
</reference>
<feature type="domain" description="Thioredoxin-like fold" evidence="1">
    <location>
        <begin position="4"/>
        <end position="67"/>
    </location>
</feature>
<evidence type="ECO:0000313" key="2">
    <source>
        <dbReference type="EMBL" id="WKN38595.1"/>
    </source>
</evidence>
<protein>
    <submittedName>
        <fullName evidence="2">Thioredoxin family protein</fullName>
    </submittedName>
</protein>
<dbReference type="Pfam" id="PF13192">
    <property type="entry name" value="Thioredoxin_3"/>
    <property type="match status" value="1"/>
</dbReference>
<evidence type="ECO:0000259" key="1">
    <source>
        <dbReference type="Pfam" id="PF13192"/>
    </source>
</evidence>
<sequence>MKRQIELFTANCPVCDPVVKMVEAMACDQCEVTVYDLVKQCDDKTCLSKLDEYQVKRVPAIAVNGKLLNCYQHQGITKEALVKAGIGQQA</sequence>
<dbReference type="InterPro" id="IPR036249">
    <property type="entry name" value="Thioredoxin-like_sf"/>
</dbReference>
<name>A0AA49GTB1_9BACT</name>
<dbReference type="AlphaFoldDB" id="A0AA49GTB1"/>
<dbReference type="InterPro" id="IPR012336">
    <property type="entry name" value="Thioredoxin-like_fold"/>
</dbReference>
<dbReference type="SUPFAM" id="SSF52833">
    <property type="entry name" value="Thioredoxin-like"/>
    <property type="match status" value="1"/>
</dbReference>
<dbReference type="Gene3D" id="3.40.30.10">
    <property type="entry name" value="Glutaredoxin"/>
    <property type="match status" value="1"/>
</dbReference>
<proteinExistence type="predicted"/>
<dbReference type="EMBL" id="CP120682">
    <property type="protein sequence ID" value="WKN38595.1"/>
    <property type="molecule type" value="Genomic_DNA"/>
</dbReference>
<reference evidence="2" key="2">
    <citation type="journal article" date="2024" name="Antonie Van Leeuwenhoek">
        <title>Roseihalotalea indica gen. nov., sp. nov., a halophilic Bacteroidetes from mesopelagic Southwest Indian Ocean with higher carbohydrate metabolic potential.</title>
        <authorList>
            <person name="Chen B."/>
            <person name="Zhang M."/>
            <person name="Lin D."/>
            <person name="Ye J."/>
            <person name="Tang K."/>
        </authorList>
    </citation>
    <scope>NUCLEOTIDE SEQUENCE</scope>
    <source>
        <strain evidence="2">TK19036</strain>
    </source>
</reference>